<gene>
    <name evidence="1" type="ORF">PACLA_8A043410</name>
</gene>
<name>A0A7D9JYD5_PARCT</name>
<proteinExistence type="predicted"/>
<dbReference type="Proteomes" id="UP001152795">
    <property type="component" value="Unassembled WGS sequence"/>
</dbReference>
<evidence type="ECO:0000313" key="2">
    <source>
        <dbReference type="Proteomes" id="UP001152795"/>
    </source>
</evidence>
<dbReference type="EMBL" id="CACRXK020023755">
    <property type="protein sequence ID" value="CAB4038056.1"/>
    <property type="molecule type" value="Genomic_DNA"/>
</dbReference>
<organism evidence="1 2">
    <name type="scientific">Paramuricea clavata</name>
    <name type="common">Red gorgonian</name>
    <name type="synonym">Violescent sea-whip</name>
    <dbReference type="NCBI Taxonomy" id="317549"/>
    <lineage>
        <taxon>Eukaryota</taxon>
        <taxon>Metazoa</taxon>
        <taxon>Cnidaria</taxon>
        <taxon>Anthozoa</taxon>
        <taxon>Octocorallia</taxon>
        <taxon>Malacalcyonacea</taxon>
        <taxon>Plexauridae</taxon>
        <taxon>Paramuricea</taxon>
    </lineage>
</organism>
<reference evidence="1" key="1">
    <citation type="submission" date="2020-04" db="EMBL/GenBank/DDBJ databases">
        <authorList>
            <person name="Alioto T."/>
            <person name="Alioto T."/>
            <person name="Gomez Garrido J."/>
        </authorList>
    </citation>
    <scope>NUCLEOTIDE SEQUENCE</scope>
    <source>
        <strain evidence="1">A484AB</strain>
    </source>
</reference>
<comment type="caution">
    <text evidence="1">The sequence shown here is derived from an EMBL/GenBank/DDBJ whole genome shotgun (WGS) entry which is preliminary data.</text>
</comment>
<evidence type="ECO:0000313" key="1">
    <source>
        <dbReference type="EMBL" id="CAB4038056.1"/>
    </source>
</evidence>
<dbReference type="AlphaFoldDB" id="A0A7D9JYD5"/>
<protein>
    <submittedName>
        <fullName evidence="1">Uncharacterized protein</fullName>
    </submittedName>
</protein>
<keyword evidence="2" id="KW-1185">Reference proteome</keyword>
<accession>A0A7D9JYD5</accession>
<sequence length="299" mass="34681">MPRRRPNRAMQENLRVAEKFWRYMKDSNQLLGTRTELRHLYKTSFWPALTDPFQRKVTFCSVMYCFRSRYMKITEWKEAGDREVVDYLPGRKVAVDQSYALRREGISQSDETDGENLDDFAELKKKLVSPRHRLILAQDKGGISILPEPDKEGIVFMSNSKILQFTVTNEMRTDVKLRCAVLGWPGPFKVDHMIHQIVSEAKTVDLGGKCQIDFTVTLVKSANPGIYSFPVAFMFHRDEGLEDELDEEEPFHIVKYLRAVIVDDVVTRLQPTTPYRRRRPFAMVNDPSVVTERGEPPSM</sequence>